<dbReference type="EMBL" id="CP097635">
    <property type="protein sequence ID" value="URI06667.1"/>
    <property type="molecule type" value="Genomic_DNA"/>
</dbReference>
<evidence type="ECO:0000256" key="1">
    <source>
        <dbReference type="SAM" id="SignalP"/>
    </source>
</evidence>
<proteinExistence type="predicted"/>
<feature type="domain" description="Ice-binding protein C-terminal" evidence="2">
    <location>
        <begin position="136"/>
        <end position="161"/>
    </location>
</feature>
<feature type="signal peptide" evidence="1">
    <location>
        <begin position="1"/>
        <end position="19"/>
    </location>
</feature>
<dbReference type="RefSeq" id="WP_250194929.1">
    <property type="nucleotide sequence ID" value="NZ_CP097635.1"/>
</dbReference>
<protein>
    <submittedName>
        <fullName evidence="3">FxDxF family PEP-CTERM protein</fullName>
    </submittedName>
</protein>
<keyword evidence="1" id="KW-0732">Signal</keyword>
<evidence type="ECO:0000259" key="2">
    <source>
        <dbReference type="Pfam" id="PF07589"/>
    </source>
</evidence>
<dbReference type="InterPro" id="IPR013424">
    <property type="entry name" value="Ice-binding_C"/>
</dbReference>
<feature type="chain" id="PRO_5046564865" evidence="1">
    <location>
        <begin position="20"/>
        <end position="163"/>
    </location>
</feature>
<organism evidence="3 4">
    <name type="scientific">Aquincola tertiaricarbonis</name>
    <dbReference type="NCBI Taxonomy" id="391953"/>
    <lineage>
        <taxon>Bacteria</taxon>
        <taxon>Pseudomonadati</taxon>
        <taxon>Pseudomonadota</taxon>
        <taxon>Betaproteobacteria</taxon>
        <taxon>Burkholderiales</taxon>
        <taxon>Sphaerotilaceae</taxon>
        <taxon>Aquincola</taxon>
    </lineage>
</organism>
<sequence>MKLHHFAAAAVLAISGAQAFAVSQSESLSFDALSATYSFGAKDISAANTSFTFTLDTTKGIAAGTYDILGSISGTNFSFSSVTLNGTAWDLSANSKGKVIFGEVELTSALPLTLTINGAKFGSTPGAFSGQLVMAPVPEPETYALMLAGLGAVGFVAYRRRSV</sequence>
<dbReference type="Pfam" id="PF07589">
    <property type="entry name" value="PEP-CTERM"/>
    <property type="match status" value="1"/>
</dbReference>
<name>A0ABY4S0X3_AQUTE</name>
<reference evidence="3" key="1">
    <citation type="submission" date="2022-05" db="EMBL/GenBank/DDBJ databases">
        <title>An RpoN-dependent PEP-CTERM gene is involved in floc formation of an Aquincola tertiaricarbonis strain.</title>
        <authorList>
            <person name="Qiu D."/>
            <person name="Xia M."/>
        </authorList>
    </citation>
    <scope>NUCLEOTIDE SEQUENCE</scope>
    <source>
        <strain evidence="3">RN12</strain>
    </source>
</reference>
<dbReference type="Proteomes" id="UP001056201">
    <property type="component" value="Chromosome 1"/>
</dbReference>
<gene>
    <name evidence="3" type="ORF">MW290_12240</name>
</gene>
<dbReference type="NCBIfam" id="TIGR02595">
    <property type="entry name" value="PEP_CTERM"/>
    <property type="match status" value="1"/>
</dbReference>
<keyword evidence="4" id="KW-1185">Reference proteome</keyword>
<evidence type="ECO:0000313" key="3">
    <source>
        <dbReference type="EMBL" id="URI06667.1"/>
    </source>
</evidence>
<evidence type="ECO:0000313" key="4">
    <source>
        <dbReference type="Proteomes" id="UP001056201"/>
    </source>
</evidence>
<dbReference type="NCBIfam" id="NF038126">
    <property type="entry name" value="PEP_CTERM_FxDxF"/>
    <property type="match status" value="1"/>
</dbReference>
<accession>A0ABY4S0X3</accession>